<protein>
    <submittedName>
        <fullName evidence="2">Uncharacterized protein</fullName>
    </submittedName>
</protein>
<organism evidence="1 2">
    <name type="scientific">Panagrolaimus sp. PS1159</name>
    <dbReference type="NCBI Taxonomy" id="55785"/>
    <lineage>
        <taxon>Eukaryota</taxon>
        <taxon>Metazoa</taxon>
        <taxon>Ecdysozoa</taxon>
        <taxon>Nematoda</taxon>
        <taxon>Chromadorea</taxon>
        <taxon>Rhabditida</taxon>
        <taxon>Tylenchina</taxon>
        <taxon>Panagrolaimomorpha</taxon>
        <taxon>Panagrolaimoidea</taxon>
        <taxon>Panagrolaimidae</taxon>
        <taxon>Panagrolaimus</taxon>
    </lineage>
</organism>
<evidence type="ECO:0000313" key="2">
    <source>
        <dbReference type="WBParaSite" id="PS1159_v2.g6381.t1"/>
    </source>
</evidence>
<sequence length="234" mass="23518">IKMAYQGYGGQQGFGGQQSYGGQQGLGYGGQQGLSSGYGGQQGLGGGYGGQQGLGGGQQGYGLGGQQGLGGGYGGQQGLGGGQQGYGLGGQQGLGGGQQGFGGQQGLGLGSGQQQGLAGQGQQWGRIGAGYGERQIAPAFVQAQYRGKPAHFDAERGILWDGKTAHFYAPVGQQGYGGQQGGLSAQQSNILTAIETTAQGNIRITLGNGTHGDLREHAMHPSSNYVLDSRGLYL</sequence>
<proteinExistence type="predicted"/>
<accession>A0AC35GLA6</accession>
<dbReference type="WBParaSite" id="PS1159_v2.g6381.t1">
    <property type="protein sequence ID" value="PS1159_v2.g6381.t1"/>
    <property type="gene ID" value="PS1159_v2.g6381"/>
</dbReference>
<name>A0AC35GLA6_9BILA</name>
<reference evidence="2" key="1">
    <citation type="submission" date="2022-11" db="UniProtKB">
        <authorList>
            <consortium name="WormBaseParasite"/>
        </authorList>
    </citation>
    <scope>IDENTIFICATION</scope>
</reference>
<evidence type="ECO:0000313" key="1">
    <source>
        <dbReference type="Proteomes" id="UP000887580"/>
    </source>
</evidence>
<dbReference type="Proteomes" id="UP000887580">
    <property type="component" value="Unplaced"/>
</dbReference>